<dbReference type="PANTHER" id="PTHR32410:SF154">
    <property type="entry name" value="CHP-RICH ZINC FINGER PROTEIN-LIKE-RELATED"/>
    <property type="match status" value="1"/>
</dbReference>
<sequence length="634" mass="73214">MDTVVEVRVAIHHHHLMTPSKDGRMGNCCGIKFESITDGYSCTQCKFYAHKICSNPPEEINHPSHRCKSSLSLRYNNERFKVRCGLCGGKIEIYIKHYNCRTCDLKIHLGCAKYHPPATIHVPQSHDHELKLELMERCFTCASCGKEGDEYPYKCHECELSFHLFKGEPPKYTDGKCRLCGDNLVDDEVFYHCSTCNFSLDLHCVHYPPPLHLHDLNIHDHELILKPKQISFTCTTCGLIGDRSPYFCLQCDFVAHNDCSGFPWVININRHNHRVSRTSLLGVVDAVCGVCRKKMEWTCGGYSCERCRDNVFHTKCATREDVWDGLEMKDEPEEDEDIEPFEVIDENTIQHFSHREHNLRLNKSGIFIEEKSCKACTYPIYHHSFFNCMSCNFFLHESCAKLPRRKRHVLSNKPYILSTKQANYSQCEACGVFYNGFMYHCEKNRLDVRCASVPEPFVHQSHPEHPLFYMSPLDGGVCSACNEESSHVLRCVEDNCGFILDFKCALLPYAFKHRVDDHFLSLCYGENARSGKYWCDICEKETDPKTWFYTCKDCGVTLHINCVLGDFRGLEPKRRFITKRETKTTPYEAVRNNSMSRPLCSRCKSRCIFPTILKTDFYVDSDIYCCSITCSTII</sequence>
<dbReference type="SUPFAM" id="SSF57889">
    <property type="entry name" value="Cysteine-rich domain"/>
    <property type="match status" value="6"/>
</dbReference>
<protein>
    <recommendedName>
        <fullName evidence="6">Phorbol-ester/DAG-type domain-containing protein</fullName>
    </recommendedName>
</protein>
<evidence type="ECO:0000259" key="2">
    <source>
        <dbReference type="Pfam" id="PF03107"/>
    </source>
</evidence>
<dbReference type="InterPro" id="IPR053192">
    <property type="entry name" value="Vacuole_Formation_Reg"/>
</dbReference>
<dbReference type="Pfam" id="PF03107">
    <property type="entry name" value="C1_2"/>
    <property type="match status" value="6"/>
</dbReference>
<dbReference type="InterPro" id="IPR046349">
    <property type="entry name" value="C1-like_sf"/>
</dbReference>
<feature type="domain" description="DC1" evidence="2">
    <location>
        <begin position="515"/>
        <end position="563"/>
    </location>
</feature>
<evidence type="ECO:0008006" key="6">
    <source>
        <dbReference type="Google" id="ProtNLM"/>
    </source>
</evidence>
<feature type="domain" description="DC1" evidence="2">
    <location>
        <begin position="124"/>
        <end position="164"/>
    </location>
</feature>
<dbReference type="InterPro" id="IPR004146">
    <property type="entry name" value="DC1"/>
</dbReference>
<feature type="domain" description="DC1" evidence="2">
    <location>
        <begin position="168"/>
        <end position="205"/>
    </location>
</feature>
<name>R0EV24_9BRAS</name>
<dbReference type="EMBL" id="KB870812">
    <property type="protein sequence ID" value="EOA12671.1"/>
    <property type="molecule type" value="Genomic_DNA"/>
</dbReference>
<evidence type="ECO:0000313" key="4">
    <source>
        <dbReference type="EMBL" id="EOA12671.1"/>
    </source>
</evidence>
<feature type="domain" description="DC1" evidence="2">
    <location>
        <begin position="270"/>
        <end position="317"/>
    </location>
</feature>
<dbReference type="AlphaFoldDB" id="R0EV24"/>
<evidence type="ECO:0000313" key="5">
    <source>
        <dbReference type="Proteomes" id="UP000029121"/>
    </source>
</evidence>
<dbReference type="eggNOG" id="ENOG502RANS">
    <property type="taxonomic scope" value="Eukaryota"/>
</dbReference>
<dbReference type="Proteomes" id="UP000029121">
    <property type="component" value="Unassembled WGS sequence"/>
</dbReference>
<dbReference type="Pfam" id="PF22926">
    <property type="entry name" value="C1-like_CT"/>
    <property type="match status" value="1"/>
</dbReference>
<dbReference type="PANTHER" id="PTHR32410">
    <property type="entry name" value="CYSTEINE/HISTIDINE-RICH C1 DOMAIN FAMILY PROTEIN"/>
    <property type="match status" value="1"/>
</dbReference>
<keyword evidence="5" id="KW-1185">Reference proteome</keyword>
<proteinExistence type="predicted"/>
<dbReference type="InterPro" id="IPR054483">
    <property type="entry name" value="DC1-like_CT"/>
</dbReference>
<organism evidence="4 5">
    <name type="scientific">Capsella rubella</name>
    <dbReference type="NCBI Taxonomy" id="81985"/>
    <lineage>
        <taxon>Eukaryota</taxon>
        <taxon>Viridiplantae</taxon>
        <taxon>Streptophyta</taxon>
        <taxon>Embryophyta</taxon>
        <taxon>Tracheophyta</taxon>
        <taxon>Spermatophyta</taxon>
        <taxon>Magnoliopsida</taxon>
        <taxon>eudicotyledons</taxon>
        <taxon>Gunneridae</taxon>
        <taxon>Pentapetalae</taxon>
        <taxon>rosids</taxon>
        <taxon>malvids</taxon>
        <taxon>Brassicales</taxon>
        <taxon>Brassicaceae</taxon>
        <taxon>Camelineae</taxon>
        <taxon>Capsella</taxon>
    </lineage>
</organism>
<evidence type="ECO:0000256" key="1">
    <source>
        <dbReference type="ARBA" id="ARBA00022737"/>
    </source>
</evidence>
<accession>R0EV24</accession>
<feature type="domain" description="DC1" evidence="2">
    <location>
        <begin position="352"/>
        <end position="400"/>
    </location>
</feature>
<reference evidence="5" key="1">
    <citation type="journal article" date="2013" name="Nat. Genet.">
        <title>The Capsella rubella genome and the genomic consequences of rapid mating system evolution.</title>
        <authorList>
            <person name="Slotte T."/>
            <person name="Hazzouri K.M."/>
            <person name="Agren J.A."/>
            <person name="Koenig D."/>
            <person name="Maumus F."/>
            <person name="Guo Y.L."/>
            <person name="Steige K."/>
            <person name="Platts A.E."/>
            <person name="Escobar J.S."/>
            <person name="Newman L.K."/>
            <person name="Wang W."/>
            <person name="Mandakova T."/>
            <person name="Vello E."/>
            <person name="Smith L.M."/>
            <person name="Henz S.R."/>
            <person name="Steffen J."/>
            <person name="Takuno S."/>
            <person name="Brandvain Y."/>
            <person name="Coop G."/>
            <person name="Andolfatto P."/>
            <person name="Hu T.T."/>
            <person name="Blanchette M."/>
            <person name="Clark R.M."/>
            <person name="Quesneville H."/>
            <person name="Nordborg M."/>
            <person name="Gaut B.S."/>
            <person name="Lysak M.A."/>
            <person name="Jenkins J."/>
            <person name="Grimwood J."/>
            <person name="Chapman J."/>
            <person name="Prochnik S."/>
            <person name="Shu S."/>
            <person name="Rokhsar D."/>
            <person name="Schmutz J."/>
            <person name="Weigel D."/>
            <person name="Wright S.I."/>
        </authorList>
    </citation>
    <scope>NUCLEOTIDE SEQUENCE [LARGE SCALE GENOMIC DNA]</scope>
    <source>
        <strain evidence="5">cv. Monte Gargano</strain>
    </source>
</reference>
<keyword evidence="1" id="KW-0677">Repeat</keyword>
<evidence type="ECO:0000259" key="3">
    <source>
        <dbReference type="Pfam" id="PF22926"/>
    </source>
</evidence>
<feature type="domain" description="DC1-like C-terminal" evidence="3">
    <location>
        <begin position="587"/>
        <end position="630"/>
    </location>
</feature>
<gene>
    <name evidence="4" type="ORF">CARUB_v10027809mg</name>
</gene>
<feature type="domain" description="DC1" evidence="2">
    <location>
        <begin position="218"/>
        <end position="259"/>
    </location>
</feature>